<reference evidence="1" key="1">
    <citation type="submission" date="2019-07" db="EMBL/GenBank/DDBJ databases">
        <authorList>
            <person name="Dittberner H."/>
        </authorList>
    </citation>
    <scope>NUCLEOTIDE SEQUENCE [LARGE SCALE GENOMIC DNA]</scope>
</reference>
<dbReference type="InterPro" id="IPR032675">
    <property type="entry name" value="LRR_dom_sf"/>
</dbReference>
<evidence type="ECO:0008006" key="3">
    <source>
        <dbReference type="Google" id="ProtNLM"/>
    </source>
</evidence>
<name>A0A565B619_9BRAS</name>
<dbReference type="AlphaFoldDB" id="A0A565B619"/>
<evidence type="ECO:0000313" key="2">
    <source>
        <dbReference type="Proteomes" id="UP000489600"/>
    </source>
</evidence>
<evidence type="ECO:0000313" key="1">
    <source>
        <dbReference type="EMBL" id="VVA97047.1"/>
    </source>
</evidence>
<proteinExistence type="predicted"/>
<dbReference type="SUPFAM" id="SSF52047">
    <property type="entry name" value="RNI-like"/>
    <property type="match status" value="1"/>
</dbReference>
<accession>A0A565B619</accession>
<dbReference type="EMBL" id="CABITT030000003">
    <property type="protein sequence ID" value="VVA97047.1"/>
    <property type="molecule type" value="Genomic_DNA"/>
</dbReference>
<dbReference type="Gene3D" id="3.80.10.10">
    <property type="entry name" value="Ribonuclease Inhibitor"/>
    <property type="match status" value="1"/>
</dbReference>
<comment type="caution">
    <text evidence="1">The sequence shown here is derived from an EMBL/GenBank/DDBJ whole genome shotgun (WGS) entry which is preliminary data.</text>
</comment>
<protein>
    <recommendedName>
        <fullName evidence="3">COI1 F-box domain-containing protein</fullName>
    </recommendedName>
</protein>
<gene>
    <name evidence="1" type="ORF">ANE_LOCUS7492</name>
</gene>
<sequence>MKNNEKEQSFVCRNWHTLVRSRHKSLTIRETPQPFFPLAAWGYHLELLGCDLVTLAGLTYLVEHCQSLAYLHLQCCPHFNDAAVLVVIRRAHASLQHLRVTFCEVTSAAIQILGTLLTVFVC</sequence>
<organism evidence="1 2">
    <name type="scientific">Arabis nemorensis</name>
    <dbReference type="NCBI Taxonomy" id="586526"/>
    <lineage>
        <taxon>Eukaryota</taxon>
        <taxon>Viridiplantae</taxon>
        <taxon>Streptophyta</taxon>
        <taxon>Embryophyta</taxon>
        <taxon>Tracheophyta</taxon>
        <taxon>Spermatophyta</taxon>
        <taxon>Magnoliopsida</taxon>
        <taxon>eudicotyledons</taxon>
        <taxon>Gunneridae</taxon>
        <taxon>Pentapetalae</taxon>
        <taxon>rosids</taxon>
        <taxon>malvids</taxon>
        <taxon>Brassicales</taxon>
        <taxon>Brassicaceae</taxon>
        <taxon>Arabideae</taxon>
        <taxon>Arabis</taxon>
    </lineage>
</organism>
<keyword evidence="2" id="KW-1185">Reference proteome</keyword>
<dbReference type="Proteomes" id="UP000489600">
    <property type="component" value="Unassembled WGS sequence"/>
</dbReference>